<dbReference type="Pfam" id="PF00270">
    <property type="entry name" value="DEAD"/>
    <property type="match status" value="1"/>
</dbReference>
<dbReference type="PANTHER" id="PTHR13710:SF153">
    <property type="entry name" value="RECQ-LIKE DNA HELICASE BLM"/>
    <property type="match status" value="1"/>
</dbReference>
<comment type="catalytic activity">
    <reaction evidence="10 11">
        <text>Couples ATP hydrolysis with the unwinding of duplex DNA by translocating in the 3'-5' direction.</text>
        <dbReference type="EC" id="5.6.2.4"/>
    </reaction>
</comment>
<evidence type="ECO:0000313" key="17">
    <source>
        <dbReference type="EMBL" id="JAC72359.1"/>
    </source>
</evidence>
<dbReference type="InterPro" id="IPR014001">
    <property type="entry name" value="Helicase_ATP-bd"/>
</dbReference>
<dbReference type="GO" id="GO:0016787">
    <property type="term" value="F:hydrolase activity"/>
    <property type="evidence" value="ECO:0007669"/>
    <property type="project" value="UniProtKB-KW"/>
</dbReference>
<comment type="subcellular location">
    <subcellularLocation>
        <location evidence="1 11">Nucleus</location>
    </subcellularLocation>
</comment>
<evidence type="ECO:0000256" key="5">
    <source>
        <dbReference type="ARBA" id="ARBA00022806"/>
    </source>
</evidence>
<name>A0A061R1R3_9CHLO</name>
<reference evidence="15" key="1">
    <citation type="submission" date="2014-05" db="EMBL/GenBank/DDBJ databases">
        <title>The transcriptome of the halophilic microalga Tetraselmis sp. GSL018 isolated from the Great Salt Lake, Utah.</title>
        <authorList>
            <person name="Jinkerson R.E."/>
            <person name="D'Adamo S."/>
            <person name="Posewitz M.C."/>
        </authorList>
    </citation>
    <scope>NUCLEOTIDE SEQUENCE</scope>
    <source>
        <strain evidence="15">GSL018</strain>
    </source>
</reference>
<evidence type="ECO:0000256" key="2">
    <source>
        <dbReference type="ARBA" id="ARBA00005446"/>
    </source>
</evidence>
<dbReference type="SUPFAM" id="SSF52540">
    <property type="entry name" value="P-loop containing nucleoside triphosphate hydrolases"/>
    <property type="match status" value="1"/>
</dbReference>
<evidence type="ECO:0000256" key="11">
    <source>
        <dbReference type="RuleBase" id="RU364117"/>
    </source>
</evidence>
<dbReference type="GO" id="GO:0005634">
    <property type="term" value="C:nucleus"/>
    <property type="evidence" value="ECO:0007669"/>
    <property type="project" value="UniProtKB-SubCell"/>
</dbReference>
<organism evidence="15">
    <name type="scientific">Tetraselmis sp. GSL018</name>
    <dbReference type="NCBI Taxonomy" id="582737"/>
    <lineage>
        <taxon>Eukaryota</taxon>
        <taxon>Viridiplantae</taxon>
        <taxon>Chlorophyta</taxon>
        <taxon>core chlorophytes</taxon>
        <taxon>Chlorodendrophyceae</taxon>
        <taxon>Chlorodendrales</taxon>
        <taxon>Chlorodendraceae</taxon>
        <taxon>Tetraselmis</taxon>
    </lineage>
</organism>
<evidence type="ECO:0000256" key="7">
    <source>
        <dbReference type="ARBA" id="ARBA00023125"/>
    </source>
</evidence>
<dbReference type="FunFam" id="3.40.50.300:FF:001389">
    <property type="entry name" value="ATP-dependent DNA helicase RecQ"/>
    <property type="match status" value="1"/>
</dbReference>
<evidence type="ECO:0000256" key="12">
    <source>
        <dbReference type="SAM" id="MobiDB-lite"/>
    </source>
</evidence>
<dbReference type="NCBIfam" id="TIGR00614">
    <property type="entry name" value="recQ_fam"/>
    <property type="match status" value="1"/>
</dbReference>
<proteinExistence type="inferred from homology"/>
<sequence>MTKTIVCQEHPLVGFAHEEWGFALPVVTDSLRKFAEANGVETLEDLRTLTVDQFGETFLDFIQQRLIDICDEEEENLFREVQVGPSKAAGRQDTVCFDPEGFEREGSNTEKACTELQISTADVVGDDPSIVTASLGPDIEESTAKNSVNPDSQLEHFGITESTLEAVEDGSDSGVFQVDTASAAAQVRGVTSVPLRQSNIADCIRSAPRSAAPGAVTHLLPAEVPAPHMAPCTDDEARMDLIDLVNRKVFGNSSFRPQQRKVIEAALAGANCFVLMPTGGGKSLCYQVPAVIDRGVTIVVTPLLSLMQDQVRTLNNLPGAGVPTAYISSQQTQSEGAAVLRELRKPRPTVKLLYCTPEQLANNRGLRSVLLALKSAGRLARLVIDEVHCVSTWGHDFRPEYRELGQVREELGLPVTALTATATAPVQQDIKRTLGIERSCRLFKVSFFRPNLVFKVVEKSGETVEDLQGNRLPASIAALVHYVRTKGSSSGIIYCLSREESEQVCSQLQEAGFKVGYYHAGMTSKQRQQIQNRWRDGHLQLVVATIAFGMGIDKPDVRFVIHYVMSKCVEGYYQEAGRAGRDGLPSECIIMYGKRDFGRLLNLITMKKQGNTKAVKAKAMEKVKQMREFCEQHSTCRHAQLLDYFGEPFPQRSCREQGTDVVRCDNCVSPKNLNSHTSFPYPEGFFLVNKKKNKRSVDSTRKMKSTRNSLSSLVSSAAQERASGSRTAFGGFTTASAFLQQKSSCCE</sequence>
<feature type="domain" description="Helicase C-terminal" evidence="14">
    <location>
        <begin position="475"/>
        <end position="624"/>
    </location>
</feature>
<protein>
    <recommendedName>
        <fullName evidence="11">ATP-dependent DNA helicase</fullName>
        <ecNumber evidence="11">5.6.2.4</ecNumber>
    </recommendedName>
</protein>
<dbReference type="GO" id="GO:0043138">
    <property type="term" value="F:3'-5' DNA helicase activity"/>
    <property type="evidence" value="ECO:0007669"/>
    <property type="project" value="UniProtKB-EC"/>
</dbReference>
<dbReference type="InterPro" id="IPR004589">
    <property type="entry name" value="DNA_helicase_ATP-dep_RecQ"/>
</dbReference>
<dbReference type="EMBL" id="GBEZ01013645">
    <property type="protein sequence ID" value="JAC72359.1"/>
    <property type="molecule type" value="Transcribed_RNA"/>
</dbReference>
<feature type="domain" description="Helicase ATP-binding" evidence="13">
    <location>
        <begin position="263"/>
        <end position="440"/>
    </location>
</feature>
<evidence type="ECO:0000256" key="1">
    <source>
        <dbReference type="ARBA" id="ARBA00004123"/>
    </source>
</evidence>
<dbReference type="GO" id="GO:0003677">
    <property type="term" value="F:DNA binding"/>
    <property type="evidence" value="ECO:0007669"/>
    <property type="project" value="UniProtKB-KW"/>
</dbReference>
<keyword evidence="8" id="KW-0413">Isomerase</keyword>
<dbReference type="GO" id="GO:0005524">
    <property type="term" value="F:ATP binding"/>
    <property type="evidence" value="ECO:0007669"/>
    <property type="project" value="UniProtKB-KW"/>
</dbReference>
<gene>
    <name evidence="15" type="primary">RECQL3</name>
    <name evidence="16" type="ORF">TSPGSL018_12527</name>
    <name evidence="15" type="ORF">TSPGSL018_18208</name>
    <name evidence="17" type="ORF">TSPGSL018_31527</name>
</gene>
<evidence type="ECO:0000256" key="6">
    <source>
        <dbReference type="ARBA" id="ARBA00022840"/>
    </source>
</evidence>
<feature type="region of interest" description="Disordered" evidence="12">
    <location>
        <begin position="696"/>
        <end position="717"/>
    </location>
</feature>
<dbReference type="CDD" id="cd17920">
    <property type="entry name" value="DEXHc_RecQ"/>
    <property type="match status" value="1"/>
</dbReference>
<evidence type="ECO:0000313" key="15">
    <source>
        <dbReference type="EMBL" id="JAC64486.1"/>
    </source>
</evidence>
<comment type="catalytic activity">
    <reaction evidence="11">
        <text>ATP + H2O = ADP + phosphate + H(+)</text>
        <dbReference type="Rhea" id="RHEA:13065"/>
        <dbReference type="ChEBI" id="CHEBI:15377"/>
        <dbReference type="ChEBI" id="CHEBI:15378"/>
        <dbReference type="ChEBI" id="CHEBI:30616"/>
        <dbReference type="ChEBI" id="CHEBI:43474"/>
        <dbReference type="ChEBI" id="CHEBI:456216"/>
    </reaction>
</comment>
<dbReference type="EMBL" id="GBEZ01019692">
    <property type="protein sequence ID" value="JAC66896.1"/>
    <property type="molecule type" value="Transcribed_RNA"/>
</dbReference>
<dbReference type="Pfam" id="PF16124">
    <property type="entry name" value="RecQ_Zn_bind"/>
    <property type="match status" value="1"/>
</dbReference>
<keyword evidence="5 11" id="KW-0347">Helicase</keyword>
<dbReference type="PROSITE" id="PS51192">
    <property type="entry name" value="HELICASE_ATP_BIND_1"/>
    <property type="match status" value="1"/>
</dbReference>
<comment type="similarity">
    <text evidence="2 11">Belongs to the helicase family. RecQ subfamily.</text>
</comment>
<dbReference type="GO" id="GO:0005694">
    <property type="term" value="C:chromosome"/>
    <property type="evidence" value="ECO:0007669"/>
    <property type="project" value="TreeGrafter"/>
</dbReference>
<keyword evidence="4 11" id="KW-0378">Hydrolase</keyword>
<evidence type="ECO:0000256" key="10">
    <source>
        <dbReference type="ARBA" id="ARBA00034617"/>
    </source>
</evidence>
<dbReference type="Pfam" id="PF00271">
    <property type="entry name" value="Helicase_C"/>
    <property type="match status" value="1"/>
</dbReference>
<dbReference type="GO" id="GO:0005737">
    <property type="term" value="C:cytoplasm"/>
    <property type="evidence" value="ECO:0007669"/>
    <property type="project" value="TreeGrafter"/>
</dbReference>
<dbReference type="GO" id="GO:0009378">
    <property type="term" value="F:four-way junction helicase activity"/>
    <property type="evidence" value="ECO:0007669"/>
    <property type="project" value="TreeGrafter"/>
</dbReference>
<dbReference type="PROSITE" id="PS00690">
    <property type="entry name" value="DEAH_ATP_HELICASE"/>
    <property type="match status" value="1"/>
</dbReference>
<evidence type="ECO:0000256" key="9">
    <source>
        <dbReference type="ARBA" id="ARBA00023242"/>
    </source>
</evidence>
<dbReference type="SMART" id="SM00487">
    <property type="entry name" value="DEXDc"/>
    <property type="match status" value="1"/>
</dbReference>
<dbReference type="Gene3D" id="3.40.50.300">
    <property type="entry name" value="P-loop containing nucleotide triphosphate hydrolases"/>
    <property type="match status" value="2"/>
</dbReference>
<dbReference type="InterPro" id="IPR032284">
    <property type="entry name" value="RecQ_Zn-bd"/>
</dbReference>
<evidence type="ECO:0000256" key="8">
    <source>
        <dbReference type="ARBA" id="ARBA00023235"/>
    </source>
</evidence>
<dbReference type="InterPro" id="IPR011545">
    <property type="entry name" value="DEAD/DEAH_box_helicase_dom"/>
</dbReference>
<dbReference type="InterPro" id="IPR027417">
    <property type="entry name" value="P-loop_NTPase"/>
</dbReference>
<dbReference type="CDD" id="cd18794">
    <property type="entry name" value="SF2_C_RecQ"/>
    <property type="match status" value="1"/>
</dbReference>
<dbReference type="GO" id="GO:0000724">
    <property type="term" value="P:double-strand break repair via homologous recombination"/>
    <property type="evidence" value="ECO:0007669"/>
    <property type="project" value="TreeGrafter"/>
</dbReference>
<evidence type="ECO:0000259" key="14">
    <source>
        <dbReference type="PROSITE" id="PS51194"/>
    </source>
</evidence>
<keyword evidence="7" id="KW-0238">DNA-binding</keyword>
<evidence type="ECO:0000259" key="13">
    <source>
        <dbReference type="PROSITE" id="PS51192"/>
    </source>
</evidence>
<keyword evidence="6 11" id="KW-0067">ATP-binding</keyword>
<dbReference type="PROSITE" id="PS51194">
    <property type="entry name" value="HELICASE_CTER"/>
    <property type="match status" value="1"/>
</dbReference>
<accession>A0A061R1R3</accession>
<keyword evidence="9 11" id="KW-0539">Nucleus</keyword>
<dbReference type="InterPro" id="IPR001650">
    <property type="entry name" value="Helicase_C-like"/>
</dbReference>
<evidence type="ECO:0000256" key="3">
    <source>
        <dbReference type="ARBA" id="ARBA00022741"/>
    </source>
</evidence>
<dbReference type="PANTHER" id="PTHR13710">
    <property type="entry name" value="DNA HELICASE RECQ FAMILY MEMBER"/>
    <property type="match status" value="1"/>
</dbReference>
<dbReference type="AlphaFoldDB" id="A0A061R1R3"/>
<dbReference type="InterPro" id="IPR002464">
    <property type="entry name" value="DNA/RNA_helicase_DEAH_CS"/>
</dbReference>
<evidence type="ECO:0000256" key="4">
    <source>
        <dbReference type="ARBA" id="ARBA00022801"/>
    </source>
</evidence>
<dbReference type="EMBL" id="GBEZ01022351">
    <property type="protein sequence ID" value="JAC64486.1"/>
    <property type="molecule type" value="Transcribed_RNA"/>
</dbReference>
<evidence type="ECO:0000313" key="16">
    <source>
        <dbReference type="EMBL" id="JAC66896.1"/>
    </source>
</evidence>
<dbReference type="SMART" id="SM00490">
    <property type="entry name" value="HELICc"/>
    <property type="match status" value="1"/>
</dbReference>
<keyword evidence="3 11" id="KW-0547">Nucleotide-binding</keyword>
<dbReference type="EC" id="5.6.2.4" evidence="11"/>